<keyword evidence="6" id="KW-0464">Manganese</keyword>
<keyword evidence="9" id="KW-1185">Reference proteome</keyword>
<evidence type="ECO:0000259" key="7">
    <source>
        <dbReference type="PROSITE" id="PS51462"/>
    </source>
</evidence>
<comment type="cofactor">
    <cofactor evidence="2">
        <name>Mg(2+)</name>
        <dbReference type="ChEBI" id="CHEBI:18420"/>
    </cofactor>
</comment>
<reference evidence="9" key="1">
    <citation type="submission" date="2017-05" db="EMBL/GenBank/DDBJ databases">
        <authorList>
            <person name="Kirkegaard R."/>
            <person name="Mcilroy J S."/>
        </authorList>
    </citation>
    <scope>NUCLEOTIDE SEQUENCE [LARGE SCALE GENOMIC DNA]</scope>
</reference>
<dbReference type="Pfam" id="PF00293">
    <property type="entry name" value="NUDIX"/>
    <property type="match status" value="1"/>
</dbReference>
<comment type="cofactor">
    <cofactor evidence="1">
        <name>Mn(2+)</name>
        <dbReference type="ChEBI" id="CHEBI:29035"/>
    </cofactor>
</comment>
<protein>
    <submittedName>
        <fullName evidence="8">NUDIX hydrolase</fullName>
    </submittedName>
</protein>
<dbReference type="InterPro" id="IPR000086">
    <property type="entry name" value="NUDIX_hydrolase_dom"/>
</dbReference>
<evidence type="ECO:0000313" key="8">
    <source>
        <dbReference type="EMBL" id="SMX54625.1"/>
    </source>
</evidence>
<evidence type="ECO:0000256" key="4">
    <source>
        <dbReference type="ARBA" id="ARBA00022801"/>
    </source>
</evidence>
<sequence>MGGMLHLTQSGIQHAIQSYQADVALRHRSVYTRDQLDQFRRAAVMIPMFEYNNDWHILLTQRSDTVEDHRGQVAFPGGAREKEDKDLSETALREMQEEIGVKPEDVDIFGHLGDMSILTGFLVRIYVGRIPWPYEIKIAREEVKSVFSIPIPWLADSENHHIQFRNYAGREVPVIFFDYYDGYQLWGASAEMTLGLLKALNLSG</sequence>
<dbReference type="PANTHER" id="PTHR12992">
    <property type="entry name" value="NUDIX HYDROLASE"/>
    <property type="match status" value="1"/>
</dbReference>
<dbReference type="Proteomes" id="UP000195514">
    <property type="component" value="Chromosome I"/>
</dbReference>
<dbReference type="AlphaFoldDB" id="A0A1Y6K4K5"/>
<dbReference type="GO" id="GO:0010945">
    <property type="term" value="F:coenzyme A diphosphatase activity"/>
    <property type="evidence" value="ECO:0007669"/>
    <property type="project" value="InterPro"/>
</dbReference>
<evidence type="ECO:0000313" key="9">
    <source>
        <dbReference type="Proteomes" id="UP000195514"/>
    </source>
</evidence>
<dbReference type="PROSITE" id="PS51462">
    <property type="entry name" value="NUDIX"/>
    <property type="match status" value="1"/>
</dbReference>
<keyword evidence="3" id="KW-0479">Metal-binding</keyword>
<evidence type="ECO:0000256" key="2">
    <source>
        <dbReference type="ARBA" id="ARBA00001946"/>
    </source>
</evidence>
<dbReference type="InterPro" id="IPR045121">
    <property type="entry name" value="CoAse"/>
</dbReference>
<dbReference type="PANTHER" id="PTHR12992:SF11">
    <property type="entry name" value="MITOCHONDRIAL COENZYME A DIPHOSPHATASE NUDT8"/>
    <property type="match status" value="1"/>
</dbReference>
<dbReference type="Gene3D" id="3.90.79.10">
    <property type="entry name" value="Nucleoside Triphosphate Pyrophosphohydrolase"/>
    <property type="match status" value="1"/>
</dbReference>
<gene>
    <name evidence="8" type="ORF">CFX1CAM_1560</name>
</gene>
<organism evidence="8 9">
    <name type="scientific">Candidatus Brevifilum fermentans</name>
    <dbReference type="NCBI Taxonomy" id="1986204"/>
    <lineage>
        <taxon>Bacteria</taxon>
        <taxon>Bacillati</taxon>
        <taxon>Chloroflexota</taxon>
        <taxon>Anaerolineae</taxon>
        <taxon>Anaerolineales</taxon>
        <taxon>Anaerolineaceae</taxon>
        <taxon>Candidatus Brevifilum</taxon>
    </lineage>
</organism>
<dbReference type="GO" id="GO:0046872">
    <property type="term" value="F:metal ion binding"/>
    <property type="evidence" value="ECO:0007669"/>
    <property type="project" value="UniProtKB-KW"/>
</dbReference>
<dbReference type="EMBL" id="LT859958">
    <property type="protein sequence ID" value="SMX54625.1"/>
    <property type="molecule type" value="Genomic_DNA"/>
</dbReference>
<dbReference type="SUPFAM" id="SSF55811">
    <property type="entry name" value="Nudix"/>
    <property type="match status" value="1"/>
</dbReference>
<evidence type="ECO:0000256" key="1">
    <source>
        <dbReference type="ARBA" id="ARBA00001936"/>
    </source>
</evidence>
<evidence type="ECO:0000256" key="6">
    <source>
        <dbReference type="ARBA" id="ARBA00023211"/>
    </source>
</evidence>
<dbReference type="KEGG" id="abat:CFX1CAM_1560"/>
<proteinExistence type="predicted"/>
<name>A0A1Y6K4K5_9CHLR</name>
<keyword evidence="4 8" id="KW-0378">Hydrolase</keyword>
<evidence type="ECO:0000256" key="5">
    <source>
        <dbReference type="ARBA" id="ARBA00022842"/>
    </source>
</evidence>
<dbReference type="CDD" id="cd03426">
    <property type="entry name" value="NUDIX_CoAse_Nudt7"/>
    <property type="match status" value="1"/>
</dbReference>
<feature type="domain" description="Nudix hydrolase" evidence="7">
    <location>
        <begin position="39"/>
        <end position="177"/>
    </location>
</feature>
<accession>A0A1Y6K4K5</accession>
<evidence type="ECO:0000256" key="3">
    <source>
        <dbReference type="ARBA" id="ARBA00022723"/>
    </source>
</evidence>
<dbReference type="InterPro" id="IPR015797">
    <property type="entry name" value="NUDIX_hydrolase-like_dom_sf"/>
</dbReference>
<keyword evidence="5" id="KW-0460">Magnesium</keyword>